<dbReference type="Proteomes" id="UP000631114">
    <property type="component" value="Unassembled WGS sequence"/>
</dbReference>
<dbReference type="PANTHER" id="PTHR10788:SF113">
    <property type="entry name" value="TREHALOSE 6-PHOSPHATE PHOSPHATASE"/>
    <property type="match status" value="1"/>
</dbReference>
<accession>A0A835IYW5</accession>
<evidence type="ECO:0000313" key="1">
    <source>
        <dbReference type="EMBL" id="KAF9625956.1"/>
    </source>
</evidence>
<dbReference type="PANTHER" id="PTHR10788">
    <property type="entry name" value="TREHALOSE-6-PHOSPHATE SYNTHASE"/>
    <property type="match status" value="1"/>
</dbReference>
<dbReference type="Gene3D" id="3.40.50.2000">
    <property type="entry name" value="Glycogen Phosphorylase B"/>
    <property type="match status" value="1"/>
</dbReference>
<evidence type="ECO:0000313" key="2">
    <source>
        <dbReference type="Proteomes" id="UP000631114"/>
    </source>
</evidence>
<protein>
    <submittedName>
        <fullName evidence="1">Uncharacterized protein</fullName>
    </submittedName>
</protein>
<dbReference type="Pfam" id="PF00982">
    <property type="entry name" value="Glyco_transf_20"/>
    <property type="match status" value="1"/>
</dbReference>
<dbReference type="GO" id="GO:0005992">
    <property type="term" value="P:trehalose biosynthetic process"/>
    <property type="evidence" value="ECO:0007669"/>
    <property type="project" value="InterPro"/>
</dbReference>
<dbReference type="OrthoDB" id="755951at2759"/>
<dbReference type="InterPro" id="IPR001830">
    <property type="entry name" value="Glyco_trans_20"/>
</dbReference>
<dbReference type="EMBL" id="JADFTS010000001">
    <property type="protein sequence ID" value="KAF9625956.1"/>
    <property type="molecule type" value="Genomic_DNA"/>
</dbReference>
<proteinExistence type="predicted"/>
<dbReference type="GO" id="GO:0005829">
    <property type="term" value="C:cytosol"/>
    <property type="evidence" value="ECO:0007669"/>
    <property type="project" value="TreeGrafter"/>
</dbReference>
<dbReference type="AlphaFoldDB" id="A0A835IYW5"/>
<reference evidence="1 2" key="1">
    <citation type="submission" date="2020-10" db="EMBL/GenBank/DDBJ databases">
        <title>The Coptis chinensis genome and diversification of protoberbering-type alkaloids.</title>
        <authorList>
            <person name="Wang B."/>
            <person name="Shu S."/>
            <person name="Song C."/>
            <person name="Liu Y."/>
        </authorList>
    </citation>
    <scope>NUCLEOTIDE SEQUENCE [LARGE SCALE GENOMIC DNA]</scope>
    <source>
        <strain evidence="1">HL-2020</strain>
        <tissue evidence="1">Leaf</tissue>
    </source>
</reference>
<dbReference type="SUPFAM" id="SSF53756">
    <property type="entry name" value="UDP-Glycosyltransferase/glycogen phosphorylase"/>
    <property type="match status" value="1"/>
</dbReference>
<comment type="caution">
    <text evidence="1">The sequence shown here is derived from an EMBL/GenBank/DDBJ whole genome shotgun (WGS) entry which is preliminary data.</text>
</comment>
<gene>
    <name evidence="1" type="ORF">IFM89_027824</name>
</gene>
<dbReference type="GO" id="GO:0004805">
    <property type="term" value="F:trehalose-phosphatase activity"/>
    <property type="evidence" value="ECO:0007669"/>
    <property type="project" value="TreeGrafter"/>
</dbReference>
<organism evidence="1 2">
    <name type="scientific">Coptis chinensis</name>
    <dbReference type="NCBI Taxonomy" id="261450"/>
    <lineage>
        <taxon>Eukaryota</taxon>
        <taxon>Viridiplantae</taxon>
        <taxon>Streptophyta</taxon>
        <taxon>Embryophyta</taxon>
        <taxon>Tracheophyta</taxon>
        <taxon>Spermatophyta</taxon>
        <taxon>Magnoliopsida</taxon>
        <taxon>Ranunculales</taxon>
        <taxon>Ranunculaceae</taxon>
        <taxon>Coptidoideae</taxon>
        <taxon>Coptis</taxon>
    </lineage>
</organism>
<sequence>MLGLEYQSKRGYIGLSIFRRMVGIKIMPVRVHMGRLNQIESRDKEWMGVFGSESSSDSNLPKKSMLVVSAFIGCSPSLSGAIWINPWNVESEALNDAISMVEAEKQLRHEKHYRYVSTHDVAYWSRSFM</sequence>
<keyword evidence="2" id="KW-1185">Reference proteome</keyword>
<name>A0A835IYW5_9MAGN</name>